<protein>
    <submittedName>
        <fullName evidence="2">Uncharacterized protein</fullName>
    </submittedName>
</protein>
<feature type="compositionally biased region" description="Basic and acidic residues" evidence="1">
    <location>
        <begin position="460"/>
        <end position="469"/>
    </location>
</feature>
<gene>
    <name evidence="2" type="ORF">BG011_000760</name>
</gene>
<feature type="compositionally biased region" description="Basic and acidic residues" evidence="1">
    <location>
        <begin position="428"/>
        <end position="442"/>
    </location>
</feature>
<reference evidence="2" key="1">
    <citation type="journal article" date="2020" name="Fungal Divers.">
        <title>Resolving the Mortierellaceae phylogeny through synthesis of multi-gene phylogenetics and phylogenomics.</title>
        <authorList>
            <person name="Vandepol N."/>
            <person name="Liber J."/>
            <person name="Desiro A."/>
            <person name="Na H."/>
            <person name="Kennedy M."/>
            <person name="Barry K."/>
            <person name="Grigoriev I.V."/>
            <person name="Miller A.N."/>
            <person name="O'Donnell K."/>
            <person name="Stajich J.E."/>
            <person name="Bonito G."/>
        </authorList>
    </citation>
    <scope>NUCLEOTIDE SEQUENCE</scope>
    <source>
        <strain evidence="2">KOD948</strain>
    </source>
</reference>
<evidence type="ECO:0000256" key="1">
    <source>
        <dbReference type="SAM" id="MobiDB-lite"/>
    </source>
</evidence>
<organism evidence="2 3">
    <name type="scientific">Mortierella polycephala</name>
    <dbReference type="NCBI Taxonomy" id="41804"/>
    <lineage>
        <taxon>Eukaryota</taxon>
        <taxon>Fungi</taxon>
        <taxon>Fungi incertae sedis</taxon>
        <taxon>Mucoromycota</taxon>
        <taxon>Mortierellomycotina</taxon>
        <taxon>Mortierellomycetes</taxon>
        <taxon>Mortierellales</taxon>
        <taxon>Mortierellaceae</taxon>
        <taxon>Mortierella</taxon>
    </lineage>
</organism>
<evidence type="ECO:0000313" key="2">
    <source>
        <dbReference type="EMBL" id="KAG0247902.1"/>
    </source>
</evidence>
<accession>A0A9P6PM23</accession>
<proteinExistence type="predicted"/>
<feature type="region of interest" description="Disordered" evidence="1">
    <location>
        <begin position="275"/>
        <end position="297"/>
    </location>
</feature>
<dbReference type="EMBL" id="JAAAJA010001173">
    <property type="protein sequence ID" value="KAG0247902.1"/>
    <property type="molecule type" value="Genomic_DNA"/>
</dbReference>
<feature type="compositionally biased region" description="Basic and acidic residues" evidence="1">
    <location>
        <begin position="182"/>
        <end position="193"/>
    </location>
</feature>
<feature type="region of interest" description="Disordered" evidence="1">
    <location>
        <begin position="75"/>
        <end position="118"/>
    </location>
</feature>
<dbReference type="AlphaFoldDB" id="A0A9P6PM23"/>
<keyword evidence="3" id="KW-1185">Reference proteome</keyword>
<feature type="region of interest" description="Disordered" evidence="1">
    <location>
        <begin position="172"/>
        <end position="195"/>
    </location>
</feature>
<comment type="caution">
    <text evidence="2">The sequence shown here is derived from an EMBL/GenBank/DDBJ whole genome shotgun (WGS) entry which is preliminary data.</text>
</comment>
<evidence type="ECO:0000313" key="3">
    <source>
        <dbReference type="Proteomes" id="UP000726737"/>
    </source>
</evidence>
<feature type="region of interest" description="Disordered" evidence="1">
    <location>
        <begin position="318"/>
        <end position="368"/>
    </location>
</feature>
<sequence length="481" mass="51493">MFAASLIVAAHQLNSPPTGHHNLSPLQTSTVQGNATVTSAPAPAALVLVPASALPSVPLPIATLIEQGLELRQFPRNDTTDDDDGDNVIGPVNPPPLPAGSLLATTSTPSSPSRRRRWQFSRVPVVSEYVVPEVTITAAASEEQSHQHQGSGSGERISLDLEMARLAILPGGINDSNVADGIGHDDENGEHPINESTVDNVFDAMGRDDRTRVYRRLVGMQHRLVELTRLWGQRLTQVGRQNLEQQQSARNLEYPPPRPQPPVPVPAPVFQPSNARNLGSAEGGSVNTNVAQPTSSQRFVTVERSSNRIITTPYTADVPVSPELGPSSGLFKSDSSNSPFRNLNTGREGASSSARAIRDVDGESTAAQRSSCFGGILVKILGRKRPDPVQQDSPDMERPAPPAPPASSAPSHQTHESNRVLDGGQVLESERVQESVQSHRSDGTPGCEQTCEGEQAQENAETHDGELTRKANNLMRANVLL</sequence>
<feature type="compositionally biased region" description="Pro residues" evidence="1">
    <location>
        <begin position="254"/>
        <end position="263"/>
    </location>
</feature>
<feature type="compositionally biased region" description="Polar residues" evidence="1">
    <location>
        <begin position="285"/>
        <end position="297"/>
    </location>
</feature>
<name>A0A9P6PM23_9FUNG</name>
<dbReference type="Proteomes" id="UP000726737">
    <property type="component" value="Unassembled WGS sequence"/>
</dbReference>
<feature type="region of interest" description="Disordered" evidence="1">
    <location>
        <begin position="383"/>
        <end position="481"/>
    </location>
</feature>
<feature type="compositionally biased region" description="Polar residues" evidence="1">
    <location>
        <begin position="333"/>
        <end position="354"/>
    </location>
</feature>
<feature type="region of interest" description="Disordered" evidence="1">
    <location>
        <begin position="243"/>
        <end position="263"/>
    </location>
</feature>